<reference evidence="1 2" key="1">
    <citation type="submission" date="2011-07" db="EMBL/GenBank/DDBJ databases">
        <authorList>
            <person name="Coyne R."/>
            <person name="Brami D."/>
            <person name="Johnson J."/>
            <person name="Hostetler J."/>
            <person name="Hannick L."/>
            <person name="Clark T."/>
            <person name="Cassidy-Hanley D."/>
            <person name="Inman J."/>
        </authorList>
    </citation>
    <scope>NUCLEOTIDE SEQUENCE [LARGE SCALE GENOMIC DNA]</scope>
    <source>
        <strain evidence="1 2">G5</strain>
    </source>
</reference>
<accession>G0R2K6</accession>
<dbReference type="EMBL" id="GL984269">
    <property type="protein sequence ID" value="EGR28297.1"/>
    <property type="molecule type" value="Genomic_DNA"/>
</dbReference>
<keyword evidence="2" id="KW-1185">Reference proteome</keyword>
<organism evidence="1 2">
    <name type="scientific">Ichthyophthirius multifiliis</name>
    <name type="common">White spot disease agent</name>
    <name type="synonym">Ich</name>
    <dbReference type="NCBI Taxonomy" id="5932"/>
    <lineage>
        <taxon>Eukaryota</taxon>
        <taxon>Sar</taxon>
        <taxon>Alveolata</taxon>
        <taxon>Ciliophora</taxon>
        <taxon>Intramacronucleata</taxon>
        <taxon>Oligohymenophorea</taxon>
        <taxon>Hymenostomatida</taxon>
        <taxon>Ophryoglenina</taxon>
        <taxon>Ichthyophthirius</taxon>
    </lineage>
</organism>
<name>G0R2K6_ICHMU</name>
<dbReference type="RefSeq" id="XP_004027642.1">
    <property type="nucleotide sequence ID" value="XM_004027593.1"/>
</dbReference>
<dbReference type="InParanoid" id="G0R2K6"/>
<evidence type="ECO:0000313" key="2">
    <source>
        <dbReference type="Proteomes" id="UP000008983"/>
    </source>
</evidence>
<evidence type="ECO:0000313" key="1">
    <source>
        <dbReference type="EMBL" id="EGR28297.1"/>
    </source>
</evidence>
<protein>
    <submittedName>
        <fullName evidence="1">Uncharacterized protein</fullName>
    </submittedName>
</protein>
<dbReference type="GeneID" id="14904377"/>
<dbReference type="Proteomes" id="UP000008983">
    <property type="component" value="Unassembled WGS sequence"/>
</dbReference>
<sequence>MPSFNQETQLTILKSKTQKTQKTPILQSWKQFILQKNIRQSLFILLEYPEVQDVVKALQPNNCVQHQMLMQYTKTGFMTRKRYIKNQMEIGKNTKVLNGKITKNIYLMKSKKKKKLEDILLLKVVNYIEKNGQMKFLIQSFLLIWMRFLCM</sequence>
<dbReference type="AlphaFoldDB" id="G0R2K6"/>
<gene>
    <name evidence="1" type="ORF">IMG5_179170</name>
</gene>
<proteinExistence type="predicted"/>